<organism evidence="2 3">
    <name type="scientific">Tritrichomonas foetus</name>
    <dbReference type="NCBI Taxonomy" id="1144522"/>
    <lineage>
        <taxon>Eukaryota</taxon>
        <taxon>Metamonada</taxon>
        <taxon>Parabasalia</taxon>
        <taxon>Tritrichomonadida</taxon>
        <taxon>Tritrichomonadidae</taxon>
        <taxon>Tritrichomonas</taxon>
    </lineage>
</organism>
<comment type="caution">
    <text evidence="2">The sequence shown here is derived from an EMBL/GenBank/DDBJ whole genome shotgun (WGS) entry which is preliminary data.</text>
</comment>
<evidence type="ECO:0000256" key="1">
    <source>
        <dbReference type="SAM" id="MobiDB-lite"/>
    </source>
</evidence>
<proteinExistence type="predicted"/>
<accession>A0A1J4KHH2</accession>
<protein>
    <submittedName>
        <fullName evidence="2">Uncharacterized protein</fullName>
    </submittedName>
</protein>
<reference evidence="2" key="1">
    <citation type="submission" date="2016-10" db="EMBL/GenBank/DDBJ databases">
        <authorList>
            <person name="Benchimol M."/>
            <person name="Almeida L.G."/>
            <person name="Vasconcelos A.T."/>
            <person name="Perreira-Neves A."/>
            <person name="Rosa I.A."/>
            <person name="Tasca T."/>
            <person name="Bogo M.R."/>
            <person name="de Souza W."/>
        </authorList>
    </citation>
    <scope>NUCLEOTIDE SEQUENCE [LARGE SCALE GENOMIC DNA]</scope>
    <source>
        <strain evidence="2">K</strain>
    </source>
</reference>
<dbReference type="VEuPathDB" id="TrichDB:TRFO_21838"/>
<feature type="region of interest" description="Disordered" evidence="1">
    <location>
        <begin position="1"/>
        <end position="38"/>
    </location>
</feature>
<name>A0A1J4KHH2_9EUKA</name>
<dbReference type="EMBL" id="MLAK01000643">
    <property type="protein sequence ID" value="OHT09276.1"/>
    <property type="molecule type" value="Genomic_DNA"/>
</dbReference>
<dbReference type="Proteomes" id="UP000179807">
    <property type="component" value="Unassembled WGS sequence"/>
</dbReference>
<evidence type="ECO:0000313" key="2">
    <source>
        <dbReference type="EMBL" id="OHT09276.1"/>
    </source>
</evidence>
<keyword evidence="3" id="KW-1185">Reference proteome</keyword>
<gene>
    <name evidence="2" type="ORF">TRFO_21838</name>
</gene>
<dbReference type="AlphaFoldDB" id="A0A1J4KHH2"/>
<sequence>MNKHAQSAIRKVRMPAPIESHSPRSNQSESMAAEYQSKFPPISTRPLSSLSYSEKRDCISDIMALGSLRAFDAAHRHQAEIMEKDFNRQWKDQERYRKWKTRQSQSRISTRRKDRDRGVLESIVSQRNQKRRDFIASGVPPDSVPLYMTRHPLPKEDRAIYTRPNHVFFWG</sequence>
<evidence type="ECO:0000313" key="3">
    <source>
        <dbReference type="Proteomes" id="UP000179807"/>
    </source>
</evidence>
<dbReference type="RefSeq" id="XP_068362412.1">
    <property type="nucleotide sequence ID" value="XM_068502216.1"/>
</dbReference>
<dbReference type="GeneID" id="94836920"/>